<keyword evidence="1" id="KW-1133">Transmembrane helix</keyword>
<feature type="domain" description="DUF6598" evidence="2">
    <location>
        <begin position="148"/>
        <end position="416"/>
    </location>
</feature>
<evidence type="ECO:0000313" key="4">
    <source>
        <dbReference type="Proteomes" id="UP000095767"/>
    </source>
</evidence>
<dbReference type="PANTHER" id="PTHR33065">
    <property type="entry name" value="OS07G0486400 PROTEIN"/>
    <property type="match status" value="1"/>
</dbReference>
<dbReference type="PANTHER" id="PTHR33065:SF61">
    <property type="entry name" value="EXPRESSED PROTEIN"/>
    <property type="match status" value="1"/>
</dbReference>
<proteinExistence type="predicted"/>
<dbReference type="Proteomes" id="UP000095767">
    <property type="component" value="Unassembled WGS sequence"/>
</dbReference>
<dbReference type="EMBL" id="LWDX02044157">
    <property type="protein sequence ID" value="OEL22910.1"/>
    <property type="molecule type" value="Genomic_DNA"/>
</dbReference>
<gene>
    <name evidence="3" type="ORF">BAE44_0016070</name>
</gene>
<sequence length="433" mass="47828">MDAEAIAAWRRTNLAAAQAKAKEAAAAWPMEDDDDDDFDCQARRFRDRWNAMWSGDFGDFEDTSKFSIVSYSIFVCHLGLILYAVILCVSESRSIGTLCSYCFLLSLIEIPSISFESQFILDKIGSELDQIPPMRYTDALHKGYPSHTLEIFSVKIAGITGGFRWPLYVFDLVAMRDSIDQNRNIIFQRSRVDCQTLTEKVRRNSCHSLFWLLLAVLCCCPSRGVVLLDPVTIEVDLKVKGPIESEDKTFCFLAEDMQSSNPVDSCLLHRTYTSKFSTLEFTLGHIIFSVEATISIRVIGGSWPDGFHGQFAACIASVGHGCGDEVPVMGGTASVNHKKVVLLSFGDGRVPVVGDGVIELSCRVVSASVGSKLKVSVEAWQDGGDVMEAMEDFTPKEAGRSYGELGVESCKMEVVVAWSLARSFCFVQNLVEN</sequence>
<evidence type="ECO:0000259" key="2">
    <source>
        <dbReference type="Pfam" id="PF20241"/>
    </source>
</evidence>
<keyword evidence="4" id="KW-1185">Reference proteome</keyword>
<dbReference type="InterPro" id="IPR046533">
    <property type="entry name" value="DUF6598"/>
</dbReference>
<comment type="caution">
    <text evidence="3">The sequence shown here is derived from an EMBL/GenBank/DDBJ whole genome shotgun (WGS) entry which is preliminary data.</text>
</comment>
<evidence type="ECO:0000313" key="3">
    <source>
        <dbReference type="EMBL" id="OEL22910.1"/>
    </source>
</evidence>
<accession>A0A1E5VCP3</accession>
<dbReference type="OrthoDB" id="671488at2759"/>
<name>A0A1E5VCP3_9POAL</name>
<dbReference type="Pfam" id="PF20241">
    <property type="entry name" value="DUF6598"/>
    <property type="match status" value="1"/>
</dbReference>
<reference evidence="3 4" key="1">
    <citation type="submission" date="2016-09" db="EMBL/GenBank/DDBJ databases">
        <title>The draft genome of Dichanthelium oligosanthes: A C3 panicoid grass species.</title>
        <authorList>
            <person name="Studer A.J."/>
            <person name="Schnable J.C."/>
            <person name="Brutnell T.P."/>
        </authorList>
    </citation>
    <scope>NUCLEOTIDE SEQUENCE [LARGE SCALE GENOMIC DNA]</scope>
    <source>
        <strain evidence="4">cv. Kellogg 1175</strain>
        <tissue evidence="3">Leaf</tissue>
    </source>
</reference>
<organism evidence="3 4">
    <name type="scientific">Dichanthelium oligosanthes</name>
    <dbReference type="NCBI Taxonomy" id="888268"/>
    <lineage>
        <taxon>Eukaryota</taxon>
        <taxon>Viridiplantae</taxon>
        <taxon>Streptophyta</taxon>
        <taxon>Embryophyta</taxon>
        <taxon>Tracheophyta</taxon>
        <taxon>Spermatophyta</taxon>
        <taxon>Magnoliopsida</taxon>
        <taxon>Liliopsida</taxon>
        <taxon>Poales</taxon>
        <taxon>Poaceae</taxon>
        <taxon>PACMAD clade</taxon>
        <taxon>Panicoideae</taxon>
        <taxon>Panicodae</taxon>
        <taxon>Paniceae</taxon>
        <taxon>Dichantheliinae</taxon>
        <taxon>Dichanthelium</taxon>
    </lineage>
</organism>
<evidence type="ECO:0000256" key="1">
    <source>
        <dbReference type="SAM" id="Phobius"/>
    </source>
</evidence>
<feature type="transmembrane region" description="Helical" evidence="1">
    <location>
        <begin position="68"/>
        <end position="89"/>
    </location>
</feature>
<protein>
    <recommendedName>
        <fullName evidence="2">DUF6598 domain-containing protein</fullName>
    </recommendedName>
</protein>
<keyword evidence="1" id="KW-0812">Transmembrane</keyword>
<keyword evidence="1" id="KW-0472">Membrane</keyword>
<dbReference type="AlphaFoldDB" id="A0A1E5VCP3"/>